<reference evidence="3" key="1">
    <citation type="submission" date="2025-08" db="UniProtKB">
        <authorList>
            <consortium name="RefSeq"/>
        </authorList>
    </citation>
    <scope>IDENTIFICATION</scope>
</reference>
<feature type="region of interest" description="Disordered" evidence="1">
    <location>
        <begin position="65"/>
        <end position="93"/>
    </location>
</feature>
<dbReference type="Proteomes" id="UP000322000">
    <property type="component" value="Chromosome 3"/>
</dbReference>
<feature type="compositionally biased region" description="Basic and acidic residues" evidence="1">
    <location>
        <begin position="80"/>
        <end position="93"/>
    </location>
</feature>
<gene>
    <name evidence="3" type="primary">LOC113492387</name>
</gene>
<organism evidence="2 3">
    <name type="scientific">Trichoplusia ni</name>
    <name type="common">Cabbage looper</name>
    <dbReference type="NCBI Taxonomy" id="7111"/>
    <lineage>
        <taxon>Eukaryota</taxon>
        <taxon>Metazoa</taxon>
        <taxon>Ecdysozoa</taxon>
        <taxon>Arthropoda</taxon>
        <taxon>Hexapoda</taxon>
        <taxon>Insecta</taxon>
        <taxon>Pterygota</taxon>
        <taxon>Neoptera</taxon>
        <taxon>Endopterygota</taxon>
        <taxon>Lepidoptera</taxon>
        <taxon>Glossata</taxon>
        <taxon>Ditrysia</taxon>
        <taxon>Noctuoidea</taxon>
        <taxon>Noctuidae</taxon>
        <taxon>Plusiinae</taxon>
        <taxon>Trichoplusia</taxon>
    </lineage>
</organism>
<dbReference type="OrthoDB" id="7272807at2759"/>
<keyword evidence="2" id="KW-1185">Reference proteome</keyword>
<dbReference type="AlphaFoldDB" id="A0A7E5VBQ6"/>
<evidence type="ECO:0000256" key="1">
    <source>
        <dbReference type="SAM" id="MobiDB-lite"/>
    </source>
</evidence>
<dbReference type="RefSeq" id="XP_026725670.1">
    <property type="nucleotide sequence ID" value="XM_026869869.1"/>
</dbReference>
<evidence type="ECO:0000313" key="3">
    <source>
        <dbReference type="RefSeq" id="XP_026725670.1"/>
    </source>
</evidence>
<name>A0A7E5VBQ6_TRINI</name>
<dbReference type="KEGG" id="tnl:113492387"/>
<protein>
    <submittedName>
        <fullName evidence="3">Uncharacterized protein LOC113492387</fullName>
    </submittedName>
</protein>
<dbReference type="InParanoid" id="A0A7E5VBQ6"/>
<accession>A0A7E5VBQ6</accession>
<sequence length="134" mass="15728">MIELYKDLYNKDQKRTELIGPGVKVLRLIHYIINMELVHFLEVEIDEFIHVLEVSAHNDMVQGNHMASALRNGPEVEEESSSKEEEEAKVKSRTREEFLMKRLGSNITTTKKRFIDHWPVEETWSLEGANIYQK</sequence>
<evidence type="ECO:0000313" key="2">
    <source>
        <dbReference type="Proteomes" id="UP000322000"/>
    </source>
</evidence>
<dbReference type="GeneID" id="113492387"/>
<proteinExistence type="predicted"/>